<dbReference type="PANTHER" id="PTHR33991">
    <property type="entry name" value="DNA REPAIR PROTEIN RECO"/>
    <property type="match status" value="1"/>
</dbReference>
<dbReference type="GO" id="GO:0043590">
    <property type="term" value="C:bacterial nucleoid"/>
    <property type="evidence" value="ECO:0007669"/>
    <property type="project" value="TreeGrafter"/>
</dbReference>
<accession>A0A133NM33</accession>
<dbReference type="RefSeq" id="WP_060787309.1">
    <property type="nucleotide sequence ID" value="NZ_KQ956825.1"/>
</dbReference>
<evidence type="ECO:0000256" key="7">
    <source>
        <dbReference type="ARBA" id="ARBA00033409"/>
    </source>
</evidence>
<keyword evidence="5 8" id="KW-0233">DNA recombination</keyword>
<evidence type="ECO:0000259" key="9">
    <source>
        <dbReference type="Pfam" id="PF11967"/>
    </source>
</evidence>
<organism evidence="10 11">
    <name type="scientific">Gardnerella vaginalis</name>
    <dbReference type="NCBI Taxonomy" id="2702"/>
    <lineage>
        <taxon>Bacteria</taxon>
        <taxon>Bacillati</taxon>
        <taxon>Actinomycetota</taxon>
        <taxon>Actinomycetes</taxon>
        <taxon>Bifidobacteriales</taxon>
        <taxon>Bifidobacteriaceae</taxon>
        <taxon>Gardnerella</taxon>
    </lineage>
</organism>
<evidence type="ECO:0000256" key="5">
    <source>
        <dbReference type="ARBA" id="ARBA00023172"/>
    </source>
</evidence>
<dbReference type="PANTHER" id="PTHR33991:SF1">
    <property type="entry name" value="DNA REPAIR PROTEIN RECO"/>
    <property type="match status" value="1"/>
</dbReference>
<evidence type="ECO:0000256" key="2">
    <source>
        <dbReference type="ARBA" id="ARBA00007452"/>
    </source>
</evidence>
<dbReference type="HAMAP" id="MF_00201">
    <property type="entry name" value="RecO"/>
    <property type="match status" value="1"/>
</dbReference>
<dbReference type="InterPro" id="IPR012340">
    <property type="entry name" value="NA-bd_OB-fold"/>
</dbReference>
<dbReference type="SUPFAM" id="SSF50249">
    <property type="entry name" value="Nucleic acid-binding proteins"/>
    <property type="match status" value="1"/>
</dbReference>
<sequence length="250" mass="27775">MPLYNDEAVVLKTFPLGEADRVVVMLTKKHGKVRAVAKGVRRLKSRFGGRLEPFMRVNALFATGKTFDVISQAVLVSAYAGRICADYNLYSNANMIVEVADDLVSSSGQYMDSSAQYNLVVAALSALSRNLHSADSIAFSYVLRALRLAGWSPRLNECVICSTCSDLNYFSASSGGVMCSKDHALESIKCNDLARFQMVSLLNGDWQKLDGIDIDDLTSKCIEQWCEYWLEKPIKSMRLSEKNSNSLYFD</sequence>
<dbReference type="GO" id="GO:0006302">
    <property type="term" value="P:double-strand break repair"/>
    <property type="evidence" value="ECO:0007669"/>
    <property type="project" value="TreeGrafter"/>
</dbReference>
<keyword evidence="4 8" id="KW-0227">DNA damage</keyword>
<dbReference type="Gene3D" id="1.20.1440.120">
    <property type="entry name" value="Recombination protein O, C-terminal domain"/>
    <property type="match status" value="1"/>
</dbReference>
<dbReference type="InterPro" id="IPR022572">
    <property type="entry name" value="DNA_rep/recomb_RecO_N"/>
</dbReference>
<evidence type="ECO:0000256" key="3">
    <source>
        <dbReference type="ARBA" id="ARBA00021310"/>
    </source>
</evidence>
<proteinExistence type="inferred from homology"/>
<dbReference type="Pfam" id="PF11967">
    <property type="entry name" value="RecO_N"/>
    <property type="match status" value="1"/>
</dbReference>
<evidence type="ECO:0000256" key="6">
    <source>
        <dbReference type="ARBA" id="ARBA00023204"/>
    </source>
</evidence>
<dbReference type="SUPFAM" id="SSF57863">
    <property type="entry name" value="ArfGap/RecO-like zinc finger"/>
    <property type="match status" value="1"/>
</dbReference>
<protein>
    <recommendedName>
        <fullName evidence="3 8">DNA repair protein RecO</fullName>
    </recommendedName>
    <alternativeName>
        <fullName evidence="7 8">Recombination protein O</fullName>
    </alternativeName>
</protein>
<comment type="similarity">
    <text evidence="2 8">Belongs to the RecO family.</text>
</comment>
<dbReference type="Pfam" id="PF02565">
    <property type="entry name" value="RecO_C"/>
    <property type="match status" value="1"/>
</dbReference>
<evidence type="ECO:0000313" key="11">
    <source>
        <dbReference type="Proteomes" id="UP000070558"/>
    </source>
</evidence>
<evidence type="ECO:0000256" key="8">
    <source>
        <dbReference type="HAMAP-Rule" id="MF_00201"/>
    </source>
</evidence>
<keyword evidence="6 8" id="KW-0234">DNA repair</keyword>
<comment type="function">
    <text evidence="1 8">Involved in DNA repair and RecF pathway recombination.</text>
</comment>
<dbReference type="InterPro" id="IPR003717">
    <property type="entry name" value="RecO"/>
</dbReference>
<dbReference type="EMBL" id="LRQA01000058">
    <property type="protein sequence ID" value="KXA17343.1"/>
    <property type="molecule type" value="Genomic_DNA"/>
</dbReference>
<dbReference type="InterPro" id="IPR042242">
    <property type="entry name" value="RecO_C"/>
</dbReference>
<dbReference type="GO" id="GO:0006310">
    <property type="term" value="P:DNA recombination"/>
    <property type="evidence" value="ECO:0007669"/>
    <property type="project" value="UniProtKB-UniRule"/>
</dbReference>
<reference evidence="10 11" key="1">
    <citation type="submission" date="2016-01" db="EMBL/GenBank/DDBJ databases">
        <authorList>
            <person name="Oliw E.H."/>
        </authorList>
    </citation>
    <scope>NUCLEOTIDE SEQUENCE [LARGE SCALE GENOMIC DNA]</scope>
    <source>
        <strain evidence="10 11">GED7760B</strain>
    </source>
</reference>
<dbReference type="Gene3D" id="2.40.50.140">
    <property type="entry name" value="Nucleic acid-binding proteins"/>
    <property type="match status" value="1"/>
</dbReference>
<feature type="domain" description="DNA replication/recombination mediator RecO N-terminal" evidence="9">
    <location>
        <begin position="1"/>
        <end position="79"/>
    </location>
</feature>
<dbReference type="PATRIC" id="fig|2702.99.peg.1201"/>
<evidence type="ECO:0000256" key="1">
    <source>
        <dbReference type="ARBA" id="ARBA00003065"/>
    </source>
</evidence>
<dbReference type="NCBIfam" id="TIGR00613">
    <property type="entry name" value="reco"/>
    <property type="match status" value="1"/>
</dbReference>
<dbReference type="AlphaFoldDB" id="A0A133NM33"/>
<dbReference type="InterPro" id="IPR037278">
    <property type="entry name" value="ARFGAP/RecO"/>
</dbReference>
<dbReference type="Proteomes" id="UP000070558">
    <property type="component" value="Unassembled WGS sequence"/>
</dbReference>
<comment type="caution">
    <text evidence="10">The sequence shown here is derived from an EMBL/GenBank/DDBJ whole genome shotgun (WGS) entry which is preliminary data.</text>
</comment>
<evidence type="ECO:0000313" key="10">
    <source>
        <dbReference type="EMBL" id="KXA17343.1"/>
    </source>
</evidence>
<name>A0A133NM33_GARVA</name>
<gene>
    <name evidence="8" type="primary">recO</name>
    <name evidence="10" type="ORF">HMPREF3216_01234</name>
</gene>
<evidence type="ECO:0000256" key="4">
    <source>
        <dbReference type="ARBA" id="ARBA00022763"/>
    </source>
</evidence>